<sequence length="172" mass="19621">MSEAQDLRLDALDVHLGSFSGSPIQDSDENGESFTVGNYFKKMKLTPVRIYLHTELHKIDSARKYVIVDRPDQLDDNIPVSSKLQMDKVQYFISFFSRPQFIQDVEFGDIILKLTTGQIIHIPDVVRTLIGSRIISTYLAYCAEVSFEALKRSRLYHILKQCSASQRKSLCG</sequence>
<keyword evidence="2" id="KW-1185">Reference proteome</keyword>
<evidence type="ECO:0000313" key="1">
    <source>
        <dbReference type="EnsemblMetazoa" id="G33903.1:cds"/>
    </source>
</evidence>
<dbReference type="EnsemblMetazoa" id="G33903.1">
    <property type="protein sequence ID" value="G33903.1:cds"/>
    <property type="gene ID" value="G33903"/>
</dbReference>
<organism evidence="1 2">
    <name type="scientific">Magallana gigas</name>
    <name type="common">Pacific oyster</name>
    <name type="synonym">Crassostrea gigas</name>
    <dbReference type="NCBI Taxonomy" id="29159"/>
    <lineage>
        <taxon>Eukaryota</taxon>
        <taxon>Metazoa</taxon>
        <taxon>Spiralia</taxon>
        <taxon>Lophotrochozoa</taxon>
        <taxon>Mollusca</taxon>
        <taxon>Bivalvia</taxon>
        <taxon>Autobranchia</taxon>
        <taxon>Pteriomorphia</taxon>
        <taxon>Ostreida</taxon>
        <taxon>Ostreoidea</taxon>
        <taxon>Ostreidae</taxon>
        <taxon>Magallana</taxon>
    </lineage>
</organism>
<dbReference type="AlphaFoldDB" id="A0A8W8MLP4"/>
<protein>
    <submittedName>
        <fullName evidence="1">Uncharacterized protein</fullName>
    </submittedName>
</protein>
<reference evidence="1" key="1">
    <citation type="submission" date="2022-08" db="UniProtKB">
        <authorList>
            <consortium name="EnsemblMetazoa"/>
        </authorList>
    </citation>
    <scope>IDENTIFICATION</scope>
    <source>
        <strain evidence="1">05x7-T-G4-1.051#20</strain>
    </source>
</reference>
<accession>A0A8W8MLP4</accession>
<proteinExistence type="predicted"/>
<dbReference type="Proteomes" id="UP000005408">
    <property type="component" value="Unassembled WGS sequence"/>
</dbReference>
<evidence type="ECO:0000313" key="2">
    <source>
        <dbReference type="Proteomes" id="UP000005408"/>
    </source>
</evidence>
<name>A0A8W8MLP4_MAGGI</name>